<protein>
    <submittedName>
        <fullName evidence="2">Uncharacterized protein</fullName>
    </submittedName>
</protein>
<sequence length="203" mass="23382">MSDIRTQKRVIWAPAILINGFNFFCVMYMIITNLAYTLNQSDCDFGQRWVNVISHCFYLTFDSFMLYKTYAISGFNSNVLLGIIAVLLHRLAWTLFDLIKSGGLWDLVGNQCIYSQYPLSGIGYNTSDIVCDMFSLIVSLAFTYKNISESQSWLERVLLFESVIRSAIVCSVNFYGIYVYTLVTDGFNIAFIYMIQNYACRFH</sequence>
<dbReference type="EMBL" id="MCGO01000020">
    <property type="protein sequence ID" value="ORY45054.1"/>
    <property type="molecule type" value="Genomic_DNA"/>
</dbReference>
<dbReference type="Proteomes" id="UP000193642">
    <property type="component" value="Unassembled WGS sequence"/>
</dbReference>
<keyword evidence="1" id="KW-0472">Membrane</keyword>
<feature type="transmembrane region" description="Helical" evidence="1">
    <location>
        <begin position="175"/>
        <end position="195"/>
    </location>
</feature>
<evidence type="ECO:0000313" key="2">
    <source>
        <dbReference type="EMBL" id="ORY45054.1"/>
    </source>
</evidence>
<dbReference type="AlphaFoldDB" id="A0A1Y2CE25"/>
<name>A0A1Y2CE25_9FUNG</name>
<gene>
    <name evidence="2" type="ORF">BCR33DRAFT_716407</name>
</gene>
<feature type="transmembrane region" description="Helical" evidence="1">
    <location>
        <begin position="12"/>
        <end position="36"/>
    </location>
</feature>
<comment type="caution">
    <text evidence="2">The sequence shown here is derived from an EMBL/GenBank/DDBJ whole genome shotgun (WGS) entry which is preliminary data.</text>
</comment>
<evidence type="ECO:0000256" key="1">
    <source>
        <dbReference type="SAM" id="Phobius"/>
    </source>
</evidence>
<keyword evidence="1" id="KW-1133">Transmembrane helix</keyword>
<keyword evidence="3" id="KW-1185">Reference proteome</keyword>
<organism evidence="2 3">
    <name type="scientific">Rhizoclosmatium globosum</name>
    <dbReference type="NCBI Taxonomy" id="329046"/>
    <lineage>
        <taxon>Eukaryota</taxon>
        <taxon>Fungi</taxon>
        <taxon>Fungi incertae sedis</taxon>
        <taxon>Chytridiomycota</taxon>
        <taxon>Chytridiomycota incertae sedis</taxon>
        <taxon>Chytridiomycetes</taxon>
        <taxon>Chytridiales</taxon>
        <taxon>Chytriomycetaceae</taxon>
        <taxon>Rhizoclosmatium</taxon>
    </lineage>
</organism>
<dbReference type="OrthoDB" id="2157506at2759"/>
<feature type="transmembrane region" description="Helical" evidence="1">
    <location>
        <begin position="79"/>
        <end position="96"/>
    </location>
</feature>
<reference evidence="2 3" key="1">
    <citation type="submission" date="2016-07" db="EMBL/GenBank/DDBJ databases">
        <title>Pervasive Adenine N6-methylation of Active Genes in Fungi.</title>
        <authorList>
            <consortium name="DOE Joint Genome Institute"/>
            <person name="Mondo S.J."/>
            <person name="Dannebaum R.O."/>
            <person name="Kuo R.C."/>
            <person name="Labutti K."/>
            <person name="Haridas S."/>
            <person name="Kuo A."/>
            <person name="Salamov A."/>
            <person name="Ahrendt S.R."/>
            <person name="Lipzen A."/>
            <person name="Sullivan W."/>
            <person name="Andreopoulos W.B."/>
            <person name="Clum A."/>
            <person name="Lindquist E."/>
            <person name="Daum C."/>
            <person name="Ramamoorthy G.K."/>
            <person name="Gryganskyi A."/>
            <person name="Culley D."/>
            <person name="Magnuson J.K."/>
            <person name="James T.Y."/>
            <person name="O'Malley M.A."/>
            <person name="Stajich J.E."/>
            <person name="Spatafora J.W."/>
            <person name="Visel A."/>
            <person name="Grigoriev I.V."/>
        </authorList>
    </citation>
    <scope>NUCLEOTIDE SEQUENCE [LARGE SCALE GENOMIC DNA]</scope>
    <source>
        <strain evidence="2 3">JEL800</strain>
    </source>
</reference>
<proteinExistence type="predicted"/>
<evidence type="ECO:0000313" key="3">
    <source>
        <dbReference type="Proteomes" id="UP000193642"/>
    </source>
</evidence>
<keyword evidence="1" id="KW-0812">Transmembrane</keyword>
<accession>A0A1Y2CE25</accession>